<keyword evidence="2" id="KW-1185">Reference proteome</keyword>
<name>A0ACA9K256_9GLOM</name>
<dbReference type="Proteomes" id="UP000789366">
    <property type="component" value="Unassembled WGS sequence"/>
</dbReference>
<proteinExistence type="predicted"/>
<accession>A0ACA9K256</accession>
<comment type="caution">
    <text evidence="1">The sequence shown here is derived from an EMBL/GenBank/DDBJ whole genome shotgun (WGS) entry which is preliminary data.</text>
</comment>
<evidence type="ECO:0000313" key="1">
    <source>
        <dbReference type="EMBL" id="CAG8448278.1"/>
    </source>
</evidence>
<dbReference type="EMBL" id="CAJVPW010000260">
    <property type="protein sequence ID" value="CAG8448278.1"/>
    <property type="molecule type" value="Genomic_DNA"/>
</dbReference>
<feature type="non-terminal residue" evidence="1">
    <location>
        <position position="1"/>
    </location>
</feature>
<reference evidence="1" key="1">
    <citation type="submission" date="2021-06" db="EMBL/GenBank/DDBJ databases">
        <authorList>
            <person name="Kallberg Y."/>
            <person name="Tangrot J."/>
            <person name="Rosling A."/>
        </authorList>
    </citation>
    <scope>NUCLEOTIDE SEQUENCE</scope>
    <source>
        <strain evidence="1">28 12/20/2015</strain>
    </source>
</reference>
<protein>
    <submittedName>
        <fullName evidence="1">2747_t:CDS:1</fullName>
    </submittedName>
</protein>
<gene>
    <name evidence="1" type="ORF">SPELUC_LOCUS645</name>
</gene>
<sequence>LKDFLKDFQKYVVASRINVAPGMGQAAKREEALDNLVVANLNAVCEIGTRNEGNQISSLNTAEEFHNACATKIGRIGVEVATIALNTAGGFPAITIAPGIKLGQLISLFRTLYTIIEHLKQMAVFGQLMQRNMSIGEFSA</sequence>
<evidence type="ECO:0000313" key="2">
    <source>
        <dbReference type="Proteomes" id="UP000789366"/>
    </source>
</evidence>
<organism evidence="1 2">
    <name type="scientific">Cetraspora pellucida</name>
    <dbReference type="NCBI Taxonomy" id="1433469"/>
    <lineage>
        <taxon>Eukaryota</taxon>
        <taxon>Fungi</taxon>
        <taxon>Fungi incertae sedis</taxon>
        <taxon>Mucoromycota</taxon>
        <taxon>Glomeromycotina</taxon>
        <taxon>Glomeromycetes</taxon>
        <taxon>Diversisporales</taxon>
        <taxon>Gigasporaceae</taxon>
        <taxon>Cetraspora</taxon>
    </lineage>
</organism>